<dbReference type="Gene3D" id="3.40.50.2000">
    <property type="entry name" value="Glycogen Phosphorylase B"/>
    <property type="match status" value="2"/>
</dbReference>
<dbReference type="PANTHER" id="PTHR12526">
    <property type="entry name" value="GLYCOSYLTRANSFERASE"/>
    <property type="match status" value="1"/>
</dbReference>
<gene>
    <name evidence="2" type="ORF">A3A79_01575</name>
</gene>
<proteinExistence type="predicted"/>
<feature type="domain" description="Glycosyl transferase family 1" evidence="1">
    <location>
        <begin position="196"/>
        <end position="323"/>
    </location>
</feature>
<evidence type="ECO:0000313" key="2">
    <source>
        <dbReference type="EMBL" id="OGG23873.1"/>
    </source>
</evidence>
<accession>A0A1F6AHJ3</accession>
<dbReference type="GO" id="GO:0016757">
    <property type="term" value="F:glycosyltransferase activity"/>
    <property type="evidence" value="ECO:0007669"/>
    <property type="project" value="InterPro"/>
</dbReference>
<sequence>MKILFLCPNAYMSPRFGHMIFAPRDLSIALVDGLVAKGHTVTFATTPDVPTRATILPGNKALLALLDRVMGKGEIVDLPAARMIDAIRRDYEIDLLVRAIHEAKSGTYDLVHIYQKDLAHYFDDFFRPIPTVYTLHDSVPERDTLAYALYDNFKKHRYVAISRSQQQAYEGYHMIGMVYHGIDTSLFPVGKGGSGFIWLGRLVPQKGVDDAMKACVITNERLGIGSQFPGPQEASPYYRTSVAPFLDDPNIEKIGMVTTRRRAELLGRAKGLLFPIKWEEPFGLVMIEAMACGTPVIAYNRGSVAEVVKDGITGFIIDPDNENRSGKGSWVIKKQGIEGLVEAVKRIGEIDRAACRRHVEEHFAVEKMVDGYEAVYQKILVGKNL</sequence>
<dbReference type="Proteomes" id="UP000178759">
    <property type="component" value="Unassembled WGS sequence"/>
</dbReference>
<dbReference type="PANTHER" id="PTHR12526:SF595">
    <property type="entry name" value="BLL5217 PROTEIN"/>
    <property type="match status" value="1"/>
</dbReference>
<dbReference type="STRING" id="1798392.A3A79_01575"/>
<dbReference type="SUPFAM" id="SSF53756">
    <property type="entry name" value="UDP-Glycosyltransferase/glycogen phosphorylase"/>
    <property type="match status" value="1"/>
</dbReference>
<organism evidence="2 3">
    <name type="scientific">Candidatus Gottesmanbacteria bacterium RIFCSPLOWO2_01_FULL_43_11b</name>
    <dbReference type="NCBI Taxonomy" id="1798392"/>
    <lineage>
        <taxon>Bacteria</taxon>
        <taxon>Candidatus Gottesmaniibacteriota</taxon>
    </lineage>
</organism>
<name>A0A1F6AHJ3_9BACT</name>
<evidence type="ECO:0000313" key="3">
    <source>
        <dbReference type="Proteomes" id="UP000178759"/>
    </source>
</evidence>
<comment type="caution">
    <text evidence="2">The sequence shown here is derived from an EMBL/GenBank/DDBJ whole genome shotgun (WGS) entry which is preliminary data.</text>
</comment>
<evidence type="ECO:0000259" key="1">
    <source>
        <dbReference type="Pfam" id="PF00534"/>
    </source>
</evidence>
<reference evidence="2 3" key="1">
    <citation type="journal article" date="2016" name="Nat. Commun.">
        <title>Thousands of microbial genomes shed light on interconnected biogeochemical processes in an aquifer system.</title>
        <authorList>
            <person name="Anantharaman K."/>
            <person name="Brown C.T."/>
            <person name="Hug L.A."/>
            <person name="Sharon I."/>
            <person name="Castelle C.J."/>
            <person name="Probst A.J."/>
            <person name="Thomas B.C."/>
            <person name="Singh A."/>
            <person name="Wilkins M.J."/>
            <person name="Karaoz U."/>
            <person name="Brodie E.L."/>
            <person name="Williams K.H."/>
            <person name="Hubbard S.S."/>
            <person name="Banfield J.F."/>
        </authorList>
    </citation>
    <scope>NUCLEOTIDE SEQUENCE [LARGE SCALE GENOMIC DNA]</scope>
</reference>
<dbReference type="EMBL" id="MFJV01000001">
    <property type="protein sequence ID" value="OGG23873.1"/>
    <property type="molecule type" value="Genomic_DNA"/>
</dbReference>
<dbReference type="InterPro" id="IPR001296">
    <property type="entry name" value="Glyco_trans_1"/>
</dbReference>
<dbReference type="AlphaFoldDB" id="A0A1F6AHJ3"/>
<protein>
    <recommendedName>
        <fullName evidence="1">Glycosyl transferase family 1 domain-containing protein</fullName>
    </recommendedName>
</protein>
<dbReference type="Pfam" id="PF00534">
    <property type="entry name" value="Glycos_transf_1"/>
    <property type="match status" value="1"/>
</dbReference>